<evidence type="ECO:0000313" key="1">
    <source>
        <dbReference type="EMBL" id="EKC77829.1"/>
    </source>
</evidence>
<protein>
    <submittedName>
        <fullName evidence="1">Translation initiation factor IF-2</fullName>
    </submittedName>
</protein>
<keyword evidence="1" id="KW-0648">Protein biosynthesis</keyword>
<sequence>MSIRLNKALRELNIGLQTAVEFLEKRKDLGDVKAEPSFKLTDQQYKALNDAFSQDREVRDQAEKLLYQKSKR</sequence>
<name>K1UCU9_9ZZZZ</name>
<reference evidence="1" key="1">
    <citation type="journal article" date="2013" name="Environ. Microbiol.">
        <title>Microbiota from the distal guts of lean and obese adolescents exhibit partial functional redundancy besides clear differences in community structure.</title>
        <authorList>
            <person name="Ferrer M."/>
            <person name="Ruiz A."/>
            <person name="Lanza F."/>
            <person name="Haange S.B."/>
            <person name="Oberbach A."/>
            <person name="Till H."/>
            <person name="Bargiela R."/>
            <person name="Campoy C."/>
            <person name="Segura M.T."/>
            <person name="Richter M."/>
            <person name="von Bergen M."/>
            <person name="Seifert J."/>
            <person name="Suarez A."/>
        </authorList>
    </citation>
    <scope>NUCLEOTIDE SEQUENCE</scope>
</reference>
<comment type="caution">
    <text evidence="1">The sequence shown here is derived from an EMBL/GenBank/DDBJ whole genome shotgun (WGS) entry which is preliminary data.</text>
</comment>
<dbReference type="GO" id="GO:0003743">
    <property type="term" value="F:translation initiation factor activity"/>
    <property type="evidence" value="ECO:0007669"/>
    <property type="project" value="UniProtKB-KW"/>
</dbReference>
<dbReference type="EMBL" id="AJWY01002627">
    <property type="protein sequence ID" value="EKC77829.1"/>
    <property type="molecule type" value="Genomic_DNA"/>
</dbReference>
<organism evidence="1">
    <name type="scientific">human gut metagenome</name>
    <dbReference type="NCBI Taxonomy" id="408170"/>
    <lineage>
        <taxon>unclassified sequences</taxon>
        <taxon>metagenomes</taxon>
        <taxon>organismal metagenomes</taxon>
    </lineage>
</organism>
<dbReference type="AlphaFoldDB" id="K1UCU9"/>
<keyword evidence="1" id="KW-0396">Initiation factor</keyword>
<proteinExistence type="predicted"/>
<accession>K1UCU9</accession>
<gene>
    <name evidence="1" type="ORF">LEA_03968</name>
</gene>